<dbReference type="Gene3D" id="3.40.50.720">
    <property type="entry name" value="NAD(P)-binding Rossmann-like Domain"/>
    <property type="match status" value="1"/>
</dbReference>
<evidence type="ECO:0000259" key="4">
    <source>
        <dbReference type="Pfam" id="PF00535"/>
    </source>
</evidence>
<dbReference type="InterPro" id="IPR001509">
    <property type="entry name" value="Epimerase_deHydtase"/>
</dbReference>
<dbReference type="InterPro" id="IPR029044">
    <property type="entry name" value="Nucleotide-diphossugar_trans"/>
</dbReference>
<dbReference type="Pfam" id="PF01370">
    <property type="entry name" value="Epimerase"/>
    <property type="match status" value="1"/>
</dbReference>
<dbReference type="Gene3D" id="3.90.550.10">
    <property type="entry name" value="Spore Coat Polysaccharide Biosynthesis Protein SpsA, Chain A"/>
    <property type="match status" value="1"/>
</dbReference>
<dbReference type="SUPFAM" id="SSF53448">
    <property type="entry name" value="Nucleotide-diphospho-sugar transferases"/>
    <property type="match status" value="1"/>
</dbReference>
<dbReference type="RefSeq" id="XP_024337276.1">
    <property type="nucleotide sequence ID" value="XM_024486117.1"/>
</dbReference>
<dbReference type="STRING" id="670580.A0A1X6MW71"/>
<dbReference type="PANTHER" id="PTHR43179:SF12">
    <property type="entry name" value="GALACTOFURANOSYLTRANSFERASE GLFT2"/>
    <property type="match status" value="1"/>
</dbReference>
<evidence type="ECO:0000256" key="3">
    <source>
        <dbReference type="ARBA" id="ARBA00022679"/>
    </source>
</evidence>
<dbReference type="InterPro" id="IPR036291">
    <property type="entry name" value="NAD(P)-bd_dom_sf"/>
</dbReference>
<dbReference type="GeneID" id="36331066"/>
<dbReference type="CDD" id="cd00761">
    <property type="entry name" value="Glyco_tranf_GTA_type"/>
    <property type="match status" value="1"/>
</dbReference>
<comment type="similarity">
    <text evidence="1">Belongs to the glycosyltransferase 2 family.</text>
</comment>
<dbReference type="EMBL" id="KZ110600">
    <property type="protein sequence ID" value="OSX60482.1"/>
    <property type="molecule type" value="Genomic_DNA"/>
</dbReference>
<proteinExistence type="inferred from homology"/>
<evidence type="ECO:0000313" key="7">
    <source>
        <dbReference type="Proteomes" id="UP000194127"/>
    </source>
</evidence>
<dbReference type="Proteomes" id="UP000194127">
    <property type="component" value="Unassembled WGS sequence"/>
</dbReference>
<feature type="domain" description="NAD-dependent epimerase/dehydratase" evidence="5">
    <location>
        <begin position="14"/>
        <end position="159"/>
    </location>
</feature>
<keyword evidence="7" id="KW-1185">Reference proteome</keyword>
<keyword evidence="2" id="KW-0328">Glycosyltransferase</keyword>
<reference evidence="6 7" key="1">
    <citation type="submission" date="2017-04" db="EMBL/GenBank/DDBJ databases">
        <title>Genome Sequence of the Model Brown-Rot Fungus Postia placenta SB12.</title>
        <authorList>
            <consortium name="DOE Joint Genome Institute"/>
            <person name="Gaskell J."/>
            <person name="Kersten P."/>
            <person name="Larrondo L.F."/>
            <person name="Canessa P."/>
            <person name="Martinez D."/>
            <person name="Hibbett D."/>
            <person name="Schmoll M."/>
            <person name="Kubicek C.P."/>
            <person name="Martinez A.T."/>
            <person name="Yadav J."/>
            <person name="Master E."/>
            <person name="Magnuson J.K."/>
            <person name="James T."/>
            <person name="Yaver D."/>
            <person name="Berka R."/>
            <person name="Labutti K."/>
            <person name="Lipzen A."/>
            <person name="Aerts A."/>
            <person name="Barry K."/>
            <person name="Henrissat B."/>
            <person name="Blanchette R."/>
            <person name="Grigoriev I."/>
            <person name="Cullen D."/>
        </authorList>
    </citation>
    <scope>NUCLEOTIDE SEQUENCE [LARGE SCALE GENOMIC DNA]</scope>
    <source>
        <strain evidence="6 7">MAD-698-R-SB12</strain>
    </source>
</reference>
<sequence length="885" mass="99228">MGGMGVIHADNNFVIYHENHTMTLNLLSASVSSGIQRFLYASSACVYPDALQGQGNTDVSLRETDVYAQLPPCPQGLYGLEKLHTEQVLHQYAERMEVRIARFHNIYGPGGSWKDGREKAPAALLRKMVAAKLADEPSPAIEIWGDGQQRRSFCFIDDAPVGVGSRNSNNDFVRRVLQWTPATSLEDGMLQTGRWILGETKKLLSGADSAERADTLRRLQTSGLVDLRSHALMFAILLPITSRGTADPSECLKHLATFARSLASTTAYDVGHSGRRYGFRIYLAIDSDDAFLLEQSGPNKPEQVLRAEGILQIDTIVCNHPRGHVCSIWRDCARKAWLDGCQYFVLMGDDVVLQDMNWMSAIHNAFTELAVQESVPEGFGCVAFTDTSFPGMPTFPVVHHTHMEIFGGEVIPGSFVNQDGDPFLFQLYRRWNCSRMIPLRISNILGGSKAARYVKVSAPDWTFRPLGNATETVENWLRLRRPHIARRLTLDVIVPCYRVDLSYLRRFLELQPSPTCTVMYIIIIDDPQSPNIKELLSEYSHRPDVRIRINRVNSGASASRNRGLRESSAEWVIFLDDDVTPNKDVLIETEKAIRANPDAAGFVGTALFPPADTIATAAIHLAGVTYFWDIARKRADDDDLPWGVTANLITRRNVEDHVEYDLVFPKTGGGEDIDYCRRKRNYSMRHGGKGFCAAPRVVVTHPWWNNGKRSYWRFYMWSKGDGALIGLYPEFTYREVAPNSAESILACVLIIFVGCITAVGNRMSSPGGLALISLGIRMVFASFTANILHDLYRHLWRDANRLTDINMSVRGFSLVLAVIESTLIRVFSEYGRTVGMLERKEYRLIGRSFDWFTGRAGNGPRNEENRNRLQRVSLSVVIFATLLSA</sequence>
<accession>A0A1X6MW71</accession>
<dbReference type="AlphaFoldDB" id="A0A1X6MW71"/>
<dbReference type="GO" id="GO:0016757">
    <property type="term" value="F:glycosyltransferase activity"/>
    <property type="evidence" value="ECO:0007669"/>
    <property type="project" value="UniProtKB-KW"/>
</dbReference>
<protein>
    <submittedName>
        <fullName evidence="6">Glycosyltransferase family 2 protein</fullName>
    </submittedName>
</protein>
<dbReference type="Pfam" id="PF00535">
    <property type="entry name" value="Glycos_transf_2"/>
    <property type="match status" value="1"/>
</dbReference>
<organism evidence="6 7">
    <name type="scientific">Postia placenta MAD-698-R-SB12</name>
    <dbReference type="NCBI Taxonomy" id="670580"/>
    <lineage>
        <taxon>Eukaryota</taxon>
        <taxon>Fungi</taxon>
        <taxon>Dikarya</taxon>
        <taxon>Basidiomycota</taxon>
        <taxon>Agaricomycotina</taxon>
        <taxon>Agaricomycetes</taxon>
        <taxon>Polyporales</taxon>
        <taxon>Adustoporiaceae</taxon>
        <taxon>Rhodonia</taxon>
    </lineage>
</organism>
<feature type="domain" description="Glycosyltransferase 2-like" evidence="4">
    <location>
        <begin position="492"/>
        <end position="652"/>
    </location>
</feature>
<dbReference type="InterPro" id="IPR001173">
    <property type="entry name" value="Glyco_trans_2-like"/>
</dbReference>
<dbReference type="PANTHER" id="PTHR43179">
    <property type="entry name" value="RHAMNOSYLTRANSFERASE WBBL"/>
    <property type="match status" value="1"/>
</dbReference>
<name>A0A1X6MW71_9APHY</name>
<dbReference type="OrthoDB" id="331544at2759"/>
<evidence type="ECO:0000259" key="5">
    <source>
        <dbReference type="Pfam" id="PF01370"/>
    </source>
</evidence>
<dbReference type="Gene3D" id="3.90.25.10">
    <property type="entry name" value="UDP-galactose 4-epimerase, domain 1"/>
    <property type="match status" value="1"/>
</dbReference>
<evidence type="ECO:0000256" key="1">
    <source>
        <dbReference type="ARBA" id="ARBA00006739"/>
    </source>
</evidence>
<keyword evidence="3 6" id="KW-0808">Transferase</keyword>
<evidence type="ECO:0000256" key="2">
    <source>
        <dbReference type="ARBA" id="ARBA00022676"/>
    </source>
</evidence>
<gene>
    <name evidence="6" type="ORF">POSPLADRAFT_1147949</name>
</gene>
<dbReference type="SUPFAM" id="SSF51735">
    <property type="entry name" value="NAD(P)-binding Rossmann-fold domains"/>
    <property type="match status" value="1"/>
</dbReference>
<evidence type="ECO:0000313" key="6">
    <source>
        <dbReference type="EMBL" id="OSX60482.1"/>
    </source>
</evidence>